<feature type="compositionally biased region" description="Low complexity" evidence="1">
    <location>
        <begin position="324"/>
        <end position="333"/>
    </location>
</feature>
<dbReference type="PANTHER" id="PTHR45691">
    <property type="entry name" value="PROTEIN DIAPHANOUS"/>
    <property type="match status" value="1"/>
</dbReference>
<feature type="region of interest" description="Disordered" evidence="1">
    <location>
        <begin position="285"/>
        <end position="457"/>
    </location>
</feature>
<feature type="chain" id="PRO_5015110278" description="Fibronectin type-III domain-containing protein" evidence="2">
    <location>
        <begin position="27"/>
        <end position="1443"/>
    </location>
</feature>
<feature type="compositionally biased region" description="Basic and acidic residues" evidence="1">
    <location>
        <begin position="376"/>
        <end position="388"/>
    </location>
</feature>
<dbReference type="CDD" id="cd00063">
    <property type="entry name" value="FN3"/>
    <property type="match status" value="1"/>
</dbReference>
<dbReference type="Proteomes" id="UP000239649">
    <property type="component" value="Unassembled WGS sequence"/>
</dbReference>
<dbReference type="PANTHER" id="PTHR45691:SF6">
    <property type="entry name" value="PROTEIN DIAPHANOUS"/>
    <property type="match status" value="1"/>
</dbReference>
<feature type="region of interest" description="Disordered" evidence="1">
    <location>
        <begin position="1247"/>
        <end position="1289"/>
    </location>
</feature>
<organism evidence="4 5">
    <name type="scientific">Micractinium conductrix</name>
    <dbReference type="NCBI Taxonomy" id="554055"/>
    <lineage>
        <taxon>Eukaryota</taxon>
        <taxon>Viridiplantae</taxon>
        <taxon>Chlorophyta</taxon>
        <taxon>core chlorophytes</taxon>
        <taxon>Trebouxiophyceae</taxon>
        <taxon>Chlorellales</taxon>
        <taxon>Chlorellaceae</taxon>
        <taxon>Chlorella clade</taxon>
        <taxon>Micractinium</taxon>
    </lineage>
</organism>
<feature type="region of interest" description="Disordered" evidence="1">
    <location>
        <begin position="1040"/>
        <end position="1102"/>
    </location>
</feature>
<dbReference type="SUPFAM" id="SSF49265">
    <property type="entry name" value="Fibronectin type III"/>
    <property type="match status" value="1"/>
</dbReference>
<feature type="signal peptide" evidence="2">
    <location>
        <begin position="1"/>
        <end position="26"/>
    </location>
</feature>
<evidence type="ECO:0000256" key="1">
    <source>
        <dbReference type="SAM" id="MobiDB-lite"/>
    </source>
</evidence>
<feature type="compositionally biased region" description="Basic residues" evidence="1">
    <location>
        <begin position="407"/>
        <end position="416"/>
    </location>
</feature>
<dbReference type="PRINTS" id="PR01217">
    <property type="entry name" value="PRICHEXTENSN"/>
</dbReference>
<proteinExistence type="predicted"/>
<evidence type="ECO:0000313" key="5">
    <source>
        <dbReference type="Proteomes" id="UP000239649"/>
    </source>
</evidence>
<dbReference type="STRING" id="554055.A0A2P6VEY1"/>
<reference evidence="4 5" key="1">
    <citation type="journal article" date="2018" name="Plant J.">
        <title>Genome sequences of Chlorella sorokiniana UTEX 1602 and Micractinium conductrix SAG 241.80: implications to maltose excretion by a green alga.</title>
        <authorList>
            <person name="Arriola M.B."/>
            <person name="Velmurugan N."/>
            <person name="Zhang Y."/>
            <person name="Plunkett M.H."/>
            <person name="Hondzo H."/>
            <person name="Barney B.M."/>
        </authorList>
    </citation>
    <scope>NUCLEOTIDE SEQUENCE [LARGE SCALE GENOMIC DNA]</scope>
    <source>
        <strain evidence="4 5">SAG 241.80</strain>
    </source>
</reference>
<name>A0A2P6VEY1_9CHLO</name>
<comment type="caution">
    <text evidence="4">The sequence shown here is derived from an EMBL/GenBank/DDBJ whole genome shotgun (WGS) entry which is preliminary data.</text>
</comment>
<dbReference type="InterPro" id="IPR013783">
    <property type="entry name" value="Ig-like_fold"/>
</dbReference>
<dbReference type="SMART" id="SM00060">
    <property type="entry name" value="FN3"/>
    <property type="match status" value="4"/>
</dbReference>
<dbReference type="InterPro" id="IPR036116">
    <property type="entry name" value="FN3_sf"/>
</dbReference>
<accession>A0A2P6VEY1</accession>
<protein>
    <recommendedName>
        <fullName evidence="3">Fibronectin type-III domain-containing protein</fullName>
    </recommendedName>
</protein>
<dbReference type="GO" id="GO:0030041">
    <property type="term" value="P:actin filament polymerization"/>
    <property type="evidence" value="ECO:0007669"/>
    <property type="project" value="TreeGrafter"/>
</dbReference>
<dbReference type="EMBL" id="LHPF02000009">
    <property type="protein sequence ID" value="PSC72653.1"/>
    <property type="molecule type" value="Genomic_DNA"/>
</dbReference>
<feature type="region of interest" description="Disordered" evidence="1">
    <location>
        <begin position="818"/>
        <end position="909"/>
    </location>
</feature>
<evidence type="ECO:0000259" key="3">
    <source>
        <dbReference type="PROSITE" id="PS50853"/>
    </source>
</evidence>
<keyword evidence="2" id="KW-0732">Signal</keyword>
<feature type="compositionally biased region" description="Pro residues" evidence="1">
    <location>
        <begin position="835"/>
        <end position="909"/>
    </location>
</feature>
<evidence type="ECO:0000256" key="2">
    <source>
        <dbReference type="SAM" id="SignalP"/>
    </source>
</evidence>
<dbReference type="PROSITE" id="PS50853">
    <property type="entry name" value="FN3"/>
    <property type="match status" value="1"/>
</dbReference>
<evidence type="ECO:0000313" key="4">
    <source>
        <dbReference type="EMBL" id="PSC72653.1"/>
    </source>
</evidence>
<gene>
    <name evidence="4" type="ORF">C2E20_3824</name>
</gene>
<dbReference type="GO" id="GO:0005884">
    <property type="term" value="C:actin filament"/>
    <property type="evidence" value="ECO:0007669"/>
    <property type="project" value="TreeGrafter"/>
</dbReference>
<dbReference type="InterPro" id="IPR051412">
    <property type="entry name" value="Formin_Homology_Diaphanous_sf"/>
</dbReference>
<dbReference type="Gene3D" id="2.60.40.10">
    <property type="entry name" value="Immunoglobulins"/>
    <property type="match status" value="1"/>
</dbReference>
<feature type="compositionally biased region" description="Pro residues" evidence="1">
    <location>
        <begin position="1250"/>
        <end position="1289"/>
    </location>
</feature>
<keyword evidence="5" id="KW-1185">Reference proteome</keyword>
<dbReference type="OrthoDB" id="10671040at2759"/>
<feature type="compositionally biased region" description="Pro residues" evidence="1">
    <location>
        <begin position="1051"/>
        <end position="1102"/>
    </location>
</feature>
<sequence length="1443" mass="149182">MAGAMRLRSSAALLAALLLAAALCAAGERKNKTPAKAAPGKKTAANKPASRVAAGGGRVAAAAIVDTWVGLQPVLAGRKLLSLRGRDTCASSGELGAAPCDKEQALNLKPGRSGPGVQWLLQAVDPDSPKTSLVGLPVTLRVRSRARLRGGCLEKSFMSSDGSCVNPAVWAGGGSEWMLEPAGTGRNHFRLKSLDRADCDNKRQYLGAVNATGDRDCGDPLLALWDKDAADALTIWEVDSVPPPPPPEPTITFEVHLPGVTAQEFSEADFVALLSALPAVKGDAGFAGGARPNGAGRRRAGRVYVTRVEEEKEGPPGKGGPARGAGAMAVGAADDSTGGSASVPAPGPKRRPVKAAASEDPKPAPKPKSKPVKAAGSKDPKPAPEPKQRRPAKAGAAGAPQPAPGPKRLRLKKHTRGLLARAQPSADAPTPAEAPPRSRGAAAAAAGASLPPPPPAASAVVGVVVRASVVYSPADVDDATTMFNELVGGSQPEWLTEAYGEEAYIDAAPVQNSNFDFPPPPSPKTPLPPSPCLSLDSECSNYFCCAPFTCEKVDTKQVCMTVPDAPSAVDITQEGLDLDFHVAPPRFTGGANITLTGFRLLATSLDGYGSVNKVGSSLGSELLGSEAVVVRLRYSEVVCNTRYAIYITAANVAGESEAWEATAYGPDNTNEVVMPPCLSPPPPSPPPPFPPSPCLPLDADCSAHFCCSPLSCEEAPWGKSVCMAVPDAPPTVAMARDGTDMVLQVVQPRFTGGSNVALTGYRVQLKSLQGLGTVNKLGSVEEGVPSVQVRLVYSDYKCGTRYAVSVYAANQVGESEPWEAAGADGKNDIAMPDCLSPPPPPKPSPPPPSPRPPSPPPPSPRPPSPQPPKPSPPPPSPPPPRPPPPSPPAPPPPAPPPKPPSPSPPPPSPCLTAGTDCSSHFCCAGLGCSKTLDGNPVCASKPDPPSALYIGTDGADVKVYVSFPNNTGGPGVDITSFTITGKRVDLAGPDIKLSGRGEDGDTPGTRVFTFTPKDYACYREYRFYAMAANDFKSSDTVSYGPPNSFRMPQCLSPPPPKPPSPPLPPSPPPPSPSPPPPSPPPPSPKPPTPPPPSPPPPSPRPPVPPSPCLGLNTDCSNHFCCSRLSCEVTPWNTRVCLAVPAAPSDVYIATEGTSVDFHIVKPGFTGGNNITVDGFRIRLKSLDGQGNINKLGSGMKSPLLGSEAVVVRLRYSEYACNTRYAIYAYAVNQVGESKPYEYGPENELLMPACYSPPPPSPPPPSPSPPPPSPPPPSPPPPSPRPPSPRPPPPSPCIPRDGACSTRGGFACCGALTCAAADGGDTQCAALPQPPSQMFLGSLDNQVDVYIYKPEDTGGAAFSVSNYTVVGVPLEAGSRNITVSGPGAPSDDPSVVLLSFGAGGYACSQRYALYVWSQTAVGQSAQPLAFGGGADPNEYQMPSCRRRL</sequence>
<feature type="compositionally biased region" description="Low complexity" evidence="1">
    <location>
        <begin position="435"/>
        <end position="449"/>
    </location>
</feature>
<dbReference type="InterPro" id="IPR003961">
    <property type="entry name" value="FN3_dom"/>
</dbReference>
<feature type="domain" description="Fibronectin type-III" evidence="3">
    <location>
        <begin position="726"/>
        <end position="828"/>
    </location>
</feature>